<protein>
    <recommendedName>
        <fullName evidence="3">DUF4369 domain-containing protein</fullName>
    </recommendedName>
</protein>
<proteinExistence type="predicted"/>
<dbReference type="AlphaFoldDB" id="A0A212K7P5"/>
<name>A0A212K7P5_9BACT</name>
<feature type="signal peptide" evidence="1">
    <location>
        <begin position="1"/>
        <end position="19"/>
    </location>
</feature>
<evidence type="ECO:0008006" key="3">
    <source>
        <dbReference type="Google" id="ProtNLM"/>
    </source>
</evidence>
<sequence length="281" mass="32643">MKRFILLVPFLVTCLFILAQGTQYTVYDVKNVALVPNNKALKANDKLNSKQKLKVIKGSFIKLLDTKTKKIYMEDKEGEYTVFSIIYNAEKKQNKRISEISGYVLEQVKKSNSSQQISYSAIGGAYRGTDVTDLNDSIYYTLRQEIKKLPTMNKNALGNVFLELIDVNTNQQLNKNKGTEFFYRITNNSDKVIFFNLLQLRKDTKPKVCFNIGYDYNTPYLVIDRNSVCNLNEFIFLYEKNNKFLLFWYPHAFDSKFLETQFDMNTKPKVNEGVQIGTFLD</sequence>
<dbReference type="EMBL" id="FLUM01000003">
    <property type="protein sequence ID" value="SBW07672.1"/>
    <property type="molecule type" value="Genomic_DNA"/>
</dbReference>
<keyword evidence="1" id="KW-0732">Signal</keyword>
<evidence type="ECO:0000313" key="2">
    <source>
        <dbReference type="EMBL" id="SBW07672.1"/>
    </source>
</evidence>
<dbReference type="RefSeq" id="WP_296944855.1">
    <property type="nucleotide sequence ID" value="NZ_LT599032.1"/>
</dbReference>
<organism evidence="2">
    <name type="scientific">uncultured Dysgonomonas sp</name>
    <dbReference type="NCBI Taxonomy" id="206096"/>
    <lineage>
        <taxon>Bacteria</taxon>
        <taxon>Pseudomonadati</taxon>
        <taxon>Bacteroidota</taxon>
        <taxon>Bacteroidia</taxon>
        <taxon>Bacteroidales</taxon>
        <taxon>Dysgonomonadaceae</taxon>
        <taxon>Dysgonomonas</taxon>
        <taxon>environmental samples</taxon>
    </lineage>
</organism>
<evidence type="ECO:0000256" key="1">
    <source>
        <dbReference type="SAM" id="SignalP"/>
    </source>
</evidence>
<reference evidence="2" key="1">
    <citation type="submission" date="2016-04" db="EMBL/GenBank/DDBJ databases">
        <authorList>
            <person name="Evans L.H."/>
            <person name="Alamgir A."/>
            <person name="Owens N."/>
            <person name="Weber N.D."/>
            <person name="Virtaneva K."/>
            <person name="Barbian K."/>
            <person name="Babar A."/>
            <person name="Rosenke K."/>
        </authorList>
    </citation>
    <scope>NUCLEOTIDE SEQUENCE</scope>
    <source>
        <strain evidence="2">86-1</strain>
    </source>
</reference>
<accession>A0A212K7P5</accession>
<feature type="chain" id="PRO_5012013152" description="DUF4369 domain-containing protein" evidence="1">
    <location>
        <begin position="20"/>
        <end position="281"/>
    </location>
</feature>
<gene>
    <name evidence="2" type="ORF">KL86DYS1_31729</name>
</gene>